<evidence type="ECO:0000313" key="3">
    <source>
        <dbReference type="Proteomes" id="UP000598971"/>
    </source>
</evidence>
<organism evidence="2 3">
    <name type="scientific">Limnovirga soli</name>
    <dbReference type="NCBI Taxonomy" id="2656915"/>
    <lineage>
        <taxon>Bacteria</taxon>
        <taxon>Pseudomonadati</taxon>
        <taxon>Bacteroidota</taxon>
        <taxon>Chitinophagia</taxon>
        <taxon>Chitinophagales</taxon>
        <taxon>Chitinophagaceae</taxon>
        <taxon>Limnovirga</taxon>
    </lineage>
</organism>
<protein>
    <submittedName>
        <fullName evidence="2">Uncharacterized protein</fullName>
    </submittedName>
</protein>
<comment type="caution">
    <text evidence="2">The sequence shown here is derived from an EMBL/GenBank/DDBJ whole genome shotgun (WGS) entry which is preliminary data.</text>
</comment>
<gene>
    <name evidence="2" type="ORF">GD597_07265</name>
</gene>
<keyword evidence="1" id="KW-1133">Transmembrane helix</keyword>
<dbReference type="AlphaFoldDB" id="A0A8J8JWF5"/>
<accession>A0A8J8JWF5</accession>
<evidence type="ECO:0000256" key="1">
    <source>
        <dbReference type="SAM" id="Phobius"/>
    </source>
</evidence>
<proteinExistence type="predicted"/>
<name>A0A8J8JWF5_9BACT</name>
<dbReference type="RefSeq" id="WP_171607185.1">
    <property type="nucleotide sequence ID" value="NZ_WHPF01000005.1"/>
</dbReference>
<keyword evidence="1" id="KW-0472">Membrane</keyword>
<sequence>MFKLLLKTFYYQKINYEVNYPKEKLVERIDSLFSDKSGLFQSPNLIGEFINFPNSFSLVPKRSLAVIRNFERSAAYLKGTIVETVNGKTKIEILLRPNSIFGMFFLFFVPFSMYNVCIYFSTAGTPNNLYVGLFILIVALPLQFVLARVMANGLRKNFEKYFSAHRKEGE</sequence>
<dbReference type="EMBL" id="WHPF01000005">
    <property type="protein sequence ID" value="NNV55251.1"/>
    <property type="molecule type" value="Genomic_DNA"/>
</dbReference>
<feature type="transmembrane region" description="Helical" evidence="1">
    <location>
        <begin position="100"/>
        <end position="123"/>
    </location>
</feature>
<keyword evidence="3" id="KW-1185">Reference proteome</keyword>
<evidence type="ECO:0000313" key="2">
    <source>
        <dbReference type="EMBL" id="NNV55251.1"/>
    </source>
</evidence>
<reference evidence="2" key="1">
    <citation type="submission" date="2019-10" db="EMBL/GenBank/DDBJ databases">
        <title>Draft genome sequence of Panacibacter sp. KCS-6.</title>
        <authorList>
            <person name="Yim K.J."/>
        </authorList>
    </citation>
    <scope>NUCLEOTIDE SEQUENCE</scope>
    <source>
        <strain evidence="2">KCS-6</strain>
    </source>
</reference>
<dbReference type="Proteomes" id="UP000598971">
    <property type="component" value="Unassembled WGS sequence"/>
</dbReference>
<keyword evidence="1" id="KW-0812">Transmembrane</keyword>
<feature type="transmembrane region" description="Helical" evidence="1">
    <location>
        <begin position="129"/>
        <end position="151"/>
    </location>
</feature>